<comment type="caution">
    <text evidence="2">The sequence shown here is derived from an EMBL/GenBank/DDBJ whole genome shotgun (WGS) entry which is preliminary data.</text>
</comment>
<dbReference type="RefSeq" id="WP_289456890.1">
    <property type="nucleotide sequence ID" value="NZ_JAUCGQ010000004.1"/>
</dbReference>
<dbReference type="EMBL" id="JAUCGQ010000004">
    <property type="protein sequence ID" value="MDM7856624.1"/>
    <property type="molecule type" value="Genomic_DNA"/>
</dbReference>
<gene>
    <name evidence="2" type="ORF">QRT04_16920</name>
</gene>
<sequence>MSSAVPDWLQVAQAVGETIAGVGAVAAVLISLVVLKAESRSRRAEMNDRKEAAARLVTVARDNTDASTMFGGGRVKVSRPVIVHNRGVEPVREVVLRCDLVTSDDAPEAMKLWSVRQSTEWDVIAGGDSEVFAPAWSWPTDRTQIEQIIVHATVEFTDVSGHRWLKALDGTLFTLDVSTDR</sequence>
<organism evidence="2 3">
    <name type="scientific">Cellulomonas alba</name>
    <dbReference type="NCBI Taxonomy" id="3053467"/>
    <lineage>
        <taxon>Bacteria</taxon>
        <taxon>Bacillati</taxon>
        <taxon>Actinomycetota</taxon>
        <taxon>Actinomycetes</taxon>
        <taxon>Micrococcales</taxon>
        <taxon>Cellulomonadaceae</taxon>
        <taxon>Cellulomonas</taxon>
    </lineage>
</organism>
<keyword evidence="1" id="KW-0472">Membrane</keyword>
<keyword evidence="1" id="KW-0812">Transmembrane</keyword>
<dbReference type="Proteomes" id="UP001529338">
    <property type="component" value="Unassembled WGS sequence"/>
</dbReference>
<reference evidence="2 3" key="1">
    <citation type="submission" date="2023-06" db="EMBL/GenBank/DDBJ databases">
        <title>Cellulomonas sp. MW4 Whole genome sequence.</title>
        <authorList>
            <person name="Park S."/>
        </authorList>
    </citation>
    <scope>NUCLEOTIDE SEQUENCE [LARGE SCALE GENOMIC DNA]</scope>
    <source>
        <strain evidence="2 3">MW4</strain>
    </source>
</reference>
<evidence type="ECO:0000313" key="3">
    <source>
        <dbReference type="Proteomes" id="UP001529338"/>
    </source>
</evidence>
<evidence type="ECO:0000313" key="2">
    <source>
        <dbReference type="EMBL" id="MDM7856624.1"/>
    </source>
</evidence>
<protein>
    <submittedName>
        <fullName evidence="2">Uncharacterized protein</fullName>
    </submittedName>
</protein>
<proteinExistence type="predicted"/>
<feature type="transmembrane region" description="Helical" evidence="1">
    <location>
        <begin position="12"/>
        <end position="35"/>
    </location>
</feature>
<name>A0ABT7SKR3_9CELL</name>
<evidence type="ECO:0000256" key="1">
    <source>
        <dbReference type="SAM" id="Phobius"/>
    </source>
</evidence>
<accession>A0ABT7SKR3</accession>
<keyword evidence="1" id="KW-1133">Transmembrane helix</keyword>
<keyword evidence="3" id="KW-1185">Reference proteome</keyword>